<comment type="caution">
    <text evidence="2">The sequence shown here is derived from an EMBL/GenBank/DDBJ whole genome shotgun (WGS) entry which is preliminary data.</text>
</comment>
<sequence>MIIRLHFAIGVRKNSFMRQGSLFSRAHIAEMRDPAKARNHSPEREEFRRAQQRRRVFGLERRHAEKLRRLRRDGATAPAPTGPGCPATPVASPVAPVAPLVAPVAPLVAPTTPPVAPTASPVAPVAPLVAPVASPVAPTTPPVGPAAPLVVAAPRTRPATRCVPDNRRPPTATESIRATATASPAPRTAEAPNTPYPANPSERPTVDPSAQVRQPRLVSPPRRACRPPASVPQASPARPHRGGHRNPRHLARSPQPAARSPQPAARSPQRRCCSPFRDPPPWLAGRRHFQPQTGNPIPGTAIEVVPATHCSRWHRHEMSPVSTDHGPSGAPRSAVVAFTSARHTKTNGRTTEYNRSPINS</sequence>
<dbReference type="EMBL" id="JACHNC010000001">
    <property type="protein sequence ID" value="MBB4750087.1"/>
    <property type="molecule type" value="Genomic_DNA"/>
</dbReference>
<dbReference type="AlphaFoldDB" id="A0A7W7HGG4"/>
<feature type="compositionally biased region" description="Low complexity" evidence="1">
    <location>
        <begin position="252"/>
        <end position="271"/>
    </location>
</feature>
<evidence type="ECO:0000313" key="3">
    <source>
        <dbReference type="Proteomes" id="UP000590511"/>
    </source>
</evidence>
<evidence type="ECO:0000313" key="2">
    <source>
        <dbReference type="EMBL" id="MBB4750087.1"/>
    </source>
</evidence>
<reference evidence="2 3" key="1">
    <citation type="submission" date="2020-08" db="EMBL/GenBank/DDBJ databases">
        <title>Sequencing the genomes of 1000 actinobacteria strains.</title>
        <authorList>
            <person name="Klenk H.-P."/>
        </authorList>
    </citation>
    <scope>NUCLEOTIDE SEQUENCE [LARGE SCALE GENOMIC DNA]</scope>
    <source>
        <strain evidence="2 3">DSM 43150</strain>
    </source>
</reference>
<dbReference type="Proteomes" id="UP000590511">
    <property type="component" value="Unassembled WGS sequence"/>
</dbReference>
<feature type="compositionally biased region" description="Low complexity" evidence="1">
    <location>
        <begin position="219"/>
        <end position="232"/>
    </location>
</feature>
<name>A0A7W7HGG4_9ACTN</name>
<gene>
    <name evidence="2" type="ORF">BJ964_004248</name>
</gene>
<feature type="region of interest" description="Disordered" evidence="1">
    <location>
        <begin position="157"/>
        <end position="284"/>
    </location>
</feature>
<evidence type="ECO:0000256" key="1">
    <source>
        <dbReference type="SAM" id="MobiDB-lite"/>
    </source>
</evidence>
<proteinExistence type="predicted"/>
<feature type="compositionally biased region" description="Low complexity" evidence="1">
    <location>
        <begin position="178"/>
        <end position="192"/>
    </location>
</feature>
<accession>A0A7W7HGG4</accession>
<protein>
    <submittedName>
        <fullName evidence="2">Uncharacterized protein</fullName>
    </submittedName>
</protein>
<organism evidence="2 3">
    <name type="scientific">Actinoplanes lobatus</name>
    <dbReference type="NCBI Taxonomy" id="113568"/>
    <lineage>
        <taxon>Bacteria</taxon>
        <taxon>Bacillati</taxon>
        <taxon>Actinomycetota</taxon>
        <taxon>Actinomycetes</taxon>
        <taxon>Micromonosporales</taxon>
        <taxon>Micromonosporaceae</taxon>
        <taxon>Actinoplanes</taxon>
    </lineage>
</organism>
<feature type="compositionally biased region" description="Basic residues" evidence="1">
    <location>
        <begin position="238"/>
        <end position="251"/>
    </location>
</feature>